<comment type="caution">
    <text evidence="1">The sequence shown here is derived from an EMBL/GenBank/DDBJ whole genome shotgun (WGS) entry which is preliminary data.</text>
</comment>
<reference evidence="1 2" key="1">
    <citation type="journal article" date="2019" name="Int. J. Syst. Evol. Microbiol.">
        <title>The Global Catalogue of Microorganisms (GCM) 10K type strain sequencing project: providing services to taxonomists for standard genome sequencing and annotation.</title>
        <authorList>
            <consortium name="The Broad Institute Genomics Platform"/>
            <consortium name="The Broad Institute Genome Sequencing Center for Infectious Disease"/>
            <person name="Wu L."/>
            <person name="Ma J."/>
        </authorList>
    </citation>
    <scope>NUCLEOTIDE SEQUENCE [LARGE SCALE GENOMIC DNA]</scope>
    <source>
        <strain evidence="1 2">GX26</strain>
    </source>
</reference>
<evidence type="ECO:0000313" key="2">
    <source>
        <dbReference type="Proteomes" id="UP001596395"/>
    </source>
</evidence>
<evidence type="ECO:0000313" key="1">
    <source>
        <dbReference type="EMBL" id="MFC6955520.1"/>
    </source>
</evidence>
<proteinExistence type="predicted"/>
<dbReference type="RefSeq" id="WP_336352438.1">
    <property type="nucleotide sequence ID" value="NZ_JAZAQL010000006.1"/>
</dbReference>
<dbReference type="EMBL" id="JBHSXN010000006">
    <property type="protein sequence ID" value="MFC6955520.1"/>
    <property type="molecule type" value="Genomic_DNA"/>
</dbReference>
<keyword evidence="2" id="KW-1185">Reference proteome</keyword>
<dbReference type="Proteomes" id="UP001596395">
    <property type="component" value="Unassembled WGS sequence"/>
</dbReference>
<dbReference type="InterPro" id="IPR005358">
    <property type="entry name" value="Puta_zinc/iron-chelating_dom"/>
</dbReference>
<dbReference type="AlphaFoldDB" id="A0ABD5VMS1"/>
<accession>A0ABD5VMS1</accession>
<gene>
    <name evidence="1" type="ORF">ACFQGB_21885</name>
</gene>
<organism evidence="1 2">
    <name type="scientific">Halorubellus litoreus</name>
    <dbReference type="NCBI Taxonomy" id="755308"/>
    <lineage>
        <taxon>Archaea</taxon>
        <taxon>Methanobacteriati</taxon>
        <taxon>Methanobacteriota</taxon>
        <taxon>Stenosarchaea group</taxon>
        <taxon>Halobacteria</taxon>
        <taxon>Halobacteriales</taxon>
        <taxon>Halorubellaceae</taxon>
        <taxon>Halorubellus</taxon>
    </lineage>
</organism>
<dbReference type="Pfam" id="PF03692">
    <property type="entry name" value="CxxCxxCC"/>
    <property type="match status" value="1"/>
</dbReference>
<name>A0ABD5VMS1_9EURY</name>
<sequence length="169" mass="19356">MSTGSRRVEVHPGREAVVEFDPDLTFECVDECTWCCTHGVLLYERDFYELAERASLDDTTTQFRGEDFVKKEAKDRDEHVGEDGEACVFLRDDGLCSLHAEHDWKPTRCSVYPLAVSVEDGDIHVDVRESAWEHCEGMNVSERKVVDNLDAFLPEVLWELDDPSSDREL</sequence>
<protein>
    <submittedName>
        <fullName evidence="1">YkgJ family cysteine cluster protein</fullName>
    </submittedName>
</protein>